<protein>
    <submittedName>
        <fullName evidence="6">LysR family transcriptional regulator</fullName>
    </submittedName>
</protein>
<proteinExistence type="inferred from homology"/>
<gene>
    <name evidence="6" type="ORF">HFQ13_12260</name>
</gene>
<evidence type="ECO:0000256" key="4">
    <source>
        <dbReference type="ARBA" id="ARBA00023163"/>
    </source>
</evidence>
<evidence type="ECO:0000256" key="1">
    <source>
        <dbReference type="ARBA" id="ARBA00009437"/>
    </source>
</evidence>
<accession>A0AAE2YRL9</accession>
<evidence type="ECO:0000313" key="7">
    <source>
        <dbReference type="Proteomes" id="UP001197378"/>
    </source>
</evidence>
<dbReference type="InterPro" id="IPR000847">
    <property type="entry name" value="LysR_HTH_N"/>
</dbReference>
<keyword evidence="2" id="KW-0805">Transcription regulation</keyword>
<dbReference type="SUPFAM" id="SSF46785">
    <property type="entry name" value="Winged helix' DNA-binding domain"/>
    <property type="match status" value="1"/>
</dbReference>
<name>A0AAE2YRL9_9PROT</name>
<dbReference type="EMBL" id="JAAXYO010000180">
    <property type="protein sequence ID" value="MBU2788964.1"/>
    <property type="molecule type" value="Genomic_DNA"/>
</dbReference>
<comment type="caution">
    <text evidence="6">The sequence shown here is derived from an EMBL/GenBank/DDBJ whole genome shotgun (WGS) entry which is preliminary data.</text>
</comment>
<dbReference type="InterPro" id="IPR036390">
    <property type="entry name" value="WH_DNA-bd_sf"/>
</dbReference>
<sequence length="304" mass="33199">MSVRQVTLHQLRIFTVLARHLSMSKAAAELHQTPSALSLQIKQLSENLGVSLYEQVGKKLFLTSAGEIVAAASDELQRHLESLLDELAAEQQLERGRLRLCITSTAEYFAPRLLGAFCAAHPGIEAHLEIVNRNSILERLRENLDDVYIMGQVPEEIDGIAQPFLDNPIVVIAAAAHPLAAERAIPLARLGKEPFILREAGSGTRLTAENYLAEQGIKLKARMTLSSNEAVKQLVAGGLGLGILARHTISSELASGALCILDVDGFPILRKWHAVQRKGKNPSAVTQSFLEFLLHSGRNDRDSD</sequence>
<dbReference type="PANTHER" id="PTHR30126:SF5">
    <property type="entry name" value="HTH-TYPE TRANSCRIPTIONAL ACTIVATOR CMPR"/>
    <property type="match status" value="1"/>
</dbReference>
<evidence type="ECO:0000259" key="5">
    <source>
        <dbReference type="PROSITE" id="PS50931"/>
    </source>
</evidence>
<dbReference type="InterPro" id="IPR036388">
    <property type="entry name" value="WH-like_DNA-bd_sf"/>
</dbReference>
<dbReference type="PROSITE" id="PS50931">
    <property type="entry name" value="HTH_LYSR"/>
    <property type="match status" value="1"/>
</dbReference>
<dbReference type="Proteomes" id="UP001197378">
    <property type="component" value="Unassembled WGS sequence"/>
</dbReference>
<dbReference type="PANTHER" id="PTHR30126">
    <property type="entry name" value="HTH-TYPE TRANSCRIPTIONAL REGULATOR"/>
    <property type="match status" value="1"/>
</dbReference>
<dbReference type="GO" id="GO:0000976">
    <property type="term" value="F:transcription cis-regulatory region binding"/>
    <property type="evidence" value="ECO:0007669"/>
    <property type="project" value="TreeGrafter"/>
</dbReference>
<dbReference type="AlphaFoldDB" id="A0AAE2YRL9"/>
<keyword evidence="4" id="KW-0804">Transcription</keyword>
<dbReference type="RefSeq" id="WP_215871693.1">
    <property type="nucleotide sequence ID" value="NZ_JAAXYO010000180.1"/>
</dbReference>
<dbReference type="Pfam" id="PF00126">
    <property type="entry name" value="HTH_1"/>
    <property type="match status" value="1"/>
</dbReference>
<reference evidence="6" key="1">
    <citation type="journal article" date="2021" name="ISME J.">
        <title>Genomic evolution of the class Acidithiobacillia: deep-branching Proteobacteria living in extreme acidic conditions.</title>
        <authorList>
            <person name="Moya-Beltran A."/>
            <person name="Beard S."/>
            <person name="Rojas-Villalobos C."/>
            <person name="Issotta F."/>
            <person name="Gallardo Y."/>
            <person name="Ulloa R."/>
            <person name="Giaveno A."/>
            <person name="Degli Esposti M."/>
            <person name="Johnson D.B."/>
            <person name="Quatrini R."/>
        </authorList>
    </citation>
    <scope>NUCLEOTIDE SEQUENCE</scope>
    <source>
        <strain evidence="6">VAN18-1</strain>
    </source>
</reference>
<keyword evidence="3" id="KW-0238">DNA-binding</keyword>
<dbReference type="CDD" id="cd08419">
    <property type="entry name" value="PBP2_CbbR_RubisCO_like"/>
    <property type="match status" value="1"/>
</dbReference>
<keyword evidence="7" id="KW-1185">Reference proteome</keyword>
<evidence type="ECO:0000256" key="3">
    <source>
        <dbReference type="ARBA" id="ARBA00023125"/>
    </source>
</evidence>
<dbReference type="Gene3D" id="1.10.10.10">
    <property type="entry name" value="Winged helix-like DNA-binding domain superfamily/Winged helix DNA-binding domain"/>
    <property type="match status" value="1"/>
</dbReference>
<dbReference type="InterPro" id="IPR005119">
    <property type="entry name" value="LysR_subst-bd"/>
</dbReference>
<evidence type="ECO:0000256" key="2">
    <source>
        <dbReference type="ARBA" id="ARBA00023015"/>
    </source>
</evidence>
<evidence type="ECO:0000313" key="6">
    <source>
        <dbReference type="EMBL" id="MBU2788964.1"/>
    </source>
</evidence>
<dbReference type="Gene3D" id="3.40.190.290">
    <property type="match status" value="1"/>
</dbReference>
<comment type="similarity">
    <text evidence="1">Belongs to the LysR transcriptional regulatory family.</text>
</comment>
<feature type="domain" description="HTH lysR-type" evidence="5">
    <location>
        <begin position="6"/>
        <end position="63"/>
    </location>
</feature>
<dbReference type="SUPFAM" id="SSF53850">
    <property type="entry name" value="Periplasmic binding protein-like II"/>
    <property type="match status" value="1"/>
</dbReference>
<organism evidence="6 7">
    <name type="scientific">Igneacidithiobacillus copahuensis</name>
    <dbReference type="NCBI Taxonomy" id="2724909"/>
    <lineage>
        <taxon>Bacteria</taxon>
        <taxon>Pseudomonadati</taxon>
        <taxon>Pseudomonadota</taxon>
        <taxon>Acidithiobacillia</taxon>
        <taxon>Acidithiobacillales</taxon>
        <taxon>Acidithiobacillaceae</taxon>
        <taxon>Igneacidithiobacillus</taxon>
    </lineage>
</organism>
<dbReference type="GO" id="GO:0003700">
    <property type="term" value="F:DNA-binding transcription factor activity"/>
    <property type="evidence" value="ECO:0007669"/>
    <property type="project" value="InterPro"/>
</dbReference>
<dbReference type="Pfam" id="PF03466">
    <property type="entry name" value="LysR_substrate"/>
    <property type="match status" value="1"/>
</dbReference>